<organism evidence="2 3">
    <name type="scientific">Nocardioides marmorisolisilvae</name>
    <dbReference type="NCBI Taxonomy" id="1542737"/>
    <lineage>
        <taxon>Bacteria</taxon>
        <taxon>Bacillati</taxon>
        <taxon>Actinomycetota</taxon>
        <taxon>Actinomycetes</taxon>
        <taxon>Propionibacteriales</taxon>
        <taxon>Nocardioidaceae</taxon>
        <taxon>Nocardioides</taxon>
    </lineage>
</organism>
<protein>
    <submittedName>
        <fullName evidence="2">Uncharacterized protein</fullName>
    </submittedName>
</protein>
<proteinExistence type="predicted"/>
<sequence length="301" mass="31285">MLGVLGVVVLVGAIVGGAVALGHRDDDPKTTAPIGTAPVADPTPTATPTLTTKPDVEAPNEDCGHGDGLINVFTTEPPPIDPASLAEQRAVIDRIKAKDWSGFRIIGAVPTHLGVFAAVDNYDAAKKALEPEGVRMVSVAADELGDLNGQAVNAIQELLEPAVNDITRATKGVPGYASLALWQDAGAVVVDWKAPIPTEIEALAGVRDDGVTVMIQSVRYSEKETRAAQQRVSDAFEHHRVDAKWTMTDRCQDGSGVVVGIEPDSIGTRKAALETELSDIAGVPVHVVAAGPIAPAVGRLG</sequence>
<name>A0A3N0DQT3_9ACTN</name>
<dbReference type="EMBL" id="RJSG01000003">
    <property type="protein sequence ID" value="RNL77703.1"/>
    <property type="molecule type" value="Genomic_DNA"/>
</dbReference>
<comment type="caution">
    <text evidence="2">The sequence shown here is derived from an EMBL/GenBank/DDBJ whole genome shotgun (WGS) entry which is preliminary data.</text>
</comment>
<evidence type="ECO:0000313" key="2">
    <source>
        <dbReference type="EMBL" id="RNL77703.1"/>
    </source>
</evidence>
<accession>A0A3N0DQT3</accession>
<keyword evidence="3" id="KW-1185">Reference proteome</keyword>
<feature type="region of interest" description="Disordered" evidence="1">
    <location>
        <begin position="25"/>
        <end position="68"/>
    </location>
</feature>
<reference evidence="2 3" key="1">
    <citation type="submission" date="2018-11" db="EMBL/GenBank/DDBJ databases">
        <authorList>
            <person name="Li F."/>
        </authorList>
    </citation>
    <scope>NUCLEOTIDE SEQUENCE [LARGE SCALE GENOMIC DNA]</scope>
    <source>
        <strain evidence="2 3">KIS18-7</strain>
    </source>
</reference>
<gene>
    <name evidence="2" type="ORF">EFL95_17005</name>
</gene>
<evidence type="ECO:0000313" key="3">
    <source>
        <dbReference type="Proteomes" id="UP000277094"/>
    </source>
</evidence>
<dbReference type="Proteomes" id="UP000277094">
    <property type="component" value="Unassembled WGS sequence"/>
</dbReference>
<evidence type="ECO:0000256" key="1">
    <source>
        <dbReference type="SAM" id="MobiDB-lite"/>
    </source>
</evidence>
<feature type="compositionally biased region" description="Low complexity" evidence="1">
    <location>
        <begin position="36"/>
        <end position="53"/>
    </location>
</feature>
<dbReference type="AlphaFoldDB" id="A0A3N0DQT3"/>